<comment type="function">
    <text evidence="1">Involved in nucleolar processing of pre-18S ribosomal RNA.</text>
</comment>
<dbReference type="GO" id="GO:0006364">
    <property type="term" value="P:rRNA processing"/>
    <property type="evidence" value="ECO:0007669"/>
    <property type="project" value="UniProtKB-KW"/>
</dbReference>
<dbReference type="Proteomes" id="UP000765509">
    <property type="component" value="Unassembled WGS sequence"/>
</dbReference>
<dbReference type="PANTHER" id="PTHR12838">
    <property type="entry name" value="U3 SMALL NUCLEOLAR RNA-ASSOCIATED PROTEIN 11"/>
    <property type="match status" value="1"/>
</dbReference>
<comment type="similarity">
    <text evidence="3">Belongs to the UTP11 family.</text>
</comment>
<comment type="subcellular location">
    <subcellularLocation>
        <location evidence="2">Nucleus</location>
        <location evidence="2">Nucleolus</location>
    </subcellularLocation>
</comment>
<organism evidence="7 8">
    <name type="scientific">Austropuccinia psidii MF-1</name>
    <dbReference type="NCBI Taxonomy" id="1389203"/>
    <lineage>
        <taxon>Eukaryota</taxon>
        <taxon>Fungi</taxon>
        <taxon>Dikarya</taxon>
        <taxon>Basidiomycota</taxon>
        <taxon>Pucciniomycotina</taxon>
        <taxon>Pucciniomycetes</taxon>
        <taxon>Pucciniales</taxon>
        <taxon>Sphaerophragmiaceae</taxon>
        <taxon>Austropuccinia</taxon>
    </lineage>
</organism>
<evidence type="ECO:0000256" key="2">
    <source>
        <dbReference type="ARBA" id="ARBA00004604"/>
    </source>
</evidence>
<evidence type="ECO:0000256" key="4">
    <source>
        <dbReference type="ARBA" id="ARBA00022552"/>
    </source>
</evidence>
<keyword evidence="4" id="KW-0698">rRNA processing</keyword>
<evidence type="ECO:0000256" key="1">
    <source>
        <dbReference type="ARBA" id="ARBA00004099"/>
    </source>
</evidence>
<comment type="caution">
    <text evidence="7">The sequence shown here is derived from an EMBL/GenBank/DDBJ whole genome shotgun (WGS) entry which is preliminary data.</text>
</comment>
<dbReference type="EMBL" id="AVOT02031043">
    <property type="protein sequence ID" value="MBW0524435.1"/>
    <property type="molecule type" value="Genomic_DNA"/>
</dbReference>
<feature type="region of interest" description="Disordered" evidence="6">
    <location>
        <begin position="200"/>
        <end position="238"/>
    </location>
</feature>
<gene>
    <name evidence="7" type="ORF">O181_064150</name>
</gene>
<proteinExistence type="inferred from homology"/>
<name>A0A9Q3ESM5_9BASI</name>
<evidence type="ECO:0000256" key="3">
    <source>
        <dbReference type="ARBA" id="ARBA00008105"/>
    </source>
</evidence>
<evidence type="ECO:0000256" key="5">
    <source>
        <dbReference type="ARBA" id="ARBA00023242"/>
    </source>
</evidence>
<evidence type="ECO:0000313" key="7">
    <source>
        <dbReference type="EMBL" id="MBW0524435.1"/>
    </source>
</evidence>
<dbReference type="GO" id="GO:0032040">
    <property type="term" value="C:small-subunit processome"/>
    <property type="evidence" value="ECO:0007669"/>
    <property type="project" value="InterPro"/>
</dbReference>
<keyword evidence="5" id="KW-0539">Nucleus</keyword>
<feature type="compositionally biased region" description="Basic and acidic residues" evidence="6">
    <location>
        <begin position="220"/>
        <end position="230"/>
    </location>
</feature>
<keyword evidence="8" id="KW-1185">Reference proteome</keyword>
<reference evidence="7" key="1">
    <citation type="submission" date="2021-03" db="EMBL/GenBank/DDBJ databases">
        <title>Draft genome sequence of rust myrtle Austropuccinia psidii MF-1, a brazilian biotype.</title>
        <authorList>
            <person name="Quecine M.C."/>
            <person name="Pachon D.M.R."/>
            <person name="Bonatelli M.L."/>
            <person name="Correr F.H."/>
            <person name="Franceschini L.M."/>
            <person name="Leite T.F."/>
            <person name="Margarido G.R.A."/>
            <person name="Almeida C.A."/>
            <person name="Ferrarezi J.A."/>
            <person name="Labate C.A."/>
        </authorList>
    </citation>
    <scope>NUCLEOTIDE SEQUENCE</scope>
    <source>
        <strain evidence="7">MF-1</strain>
    </source>
</reference>
<protein>
    <recommendedName>
        <fullName evidence="9">U3 small nucleolar RNA-associated protein 11</fullName>
    </recommendedName>
</protein>
<evidence type="ECO:0000313" key="8">
    <source>
        <dbReference type="Proteomes" id="UP000765509"/>
    </source>
</evidence>
<dbReference type="Pfam" id="PF03998">
    <property type="entry name" value="Utp11"/>
    <property type="match status" value="1"/>
</dbReference>
<dbReference type="PANTHER" id="PTHR12838:SF0">
    <property type="entry name" value="U3 SMALL NUCLEOLAR RNA-ASSOCIATED PROTEIN 11-RELATED"/>
    <property type="match status" value="1"/>
</dbReference>
<sequence length="344" mass="40193">MARYKLNIQKRQHRERAQPLHRQRLGILEKHKDYIKRAKDYHSKQDRIHKLRQKASLKNPDEFYFEMINSRTENGVHIKNNGNHSLDTDLVKLLKTQDFNYIKTFKTIEENKINKLKERLGSMVTRVPNQDSFSQSELNLEITKLIRQSTSSTKATNLDSSADSQLSSHEELSNDLASAQKTIFVDSIDEVKNFDFGSIKKHRKHSESSKSNGTQSLSKESQKGKFKEEFSDAEDELTPDPEAHMKKLMRELQSRMNRLKVLQTAERELEIKKALMGKGAKFLKFGPRSTKLKGLINGRDLSWYDKLDRQAIMEEEEEKQQKEKMNSGIKTGARVWKWKAERKR</sequence>
<dbReference type="InterPro" id="IPR007144">
    <property type="entry name" value="SSU_processome_Utp11"/>
</dbReference>
<dbReference type="OrthoDB" id="2502854at2759"/>
<evidence type="ECO:0008006" key="9">
    <source>
        <dbReference type="Google" id="ProtNLM"/>
    </source>
</evidence>
<evidence type="ECO:0000256" key="6">
    <source>
        <dbReference type="SAM" id="MobiDB-lite"/>
    </source>
</evidence>
<accession>A0A9Q3ESM5</accession>
<dbReference type="AlphaFoldDB" id="A0A9Q3ESM5"/>